<keyword evidence="7 14" id="KW-0812">Transmembrane</keyword>
<comment type="pathway">
    <text evidence="3">Lipid metabolism.</text>
</comment>
<sequence length="326" mass="36483">MIDVRQYPQAVRILFPLIFLFPIYALILVGIILWYPILWSLIVIYGLWYIHDSATPWQGSNPIPWLRDLYIWKICAAYFDAECVLTAELPADKNYVIACHPHGVIGVGTLLSFASNSTGFHTKTKHLVTRLVTLPINFYIPIHRDLMIQMGVIASDAAAIEHCLNESPSGRAVVIVPGGAEESLDSHHYNYELTLKERKGFVRLAIKNGASLVPVYNFGENKTYHQLANPRGSTLRRVQSSVKKLTGLAPCTPYGYGIFNNKFGIIPIQTKITTVVGAPIPTKKSPNPTTAEINEVHATYIDALTNLFEEHKLKYDIPEGTHLEFV</sequence>
<keyword evidence="13" id="KW-0012">Acyltransferase</keyword>
<evidence type="ECO:0000313" key="15">
    <source>
        <dbReference type="Proteomes" id="UP000492821"/>
    </source>
</evidence>
<evidence type="ECO:0000256" key="5">
    <source>
        <dbReference type="ARBA" id="ARBA00022516"/>
    </source>
</evidence>
<evidence type="ECO:0000256" key="1">
    <source>
        <dbReference type="ARBA" id="ARBA00004477"/>
    </source>
</evidence>
<keyword evidence="5" id="KW-0444">Lipid biosynthesis</keyword>
<dbReference type="SUPFAM" id="SSF69593">
    <property type="entry name" value="Glycerol-3-phosphate (1)-acyltransferase"/>
    <property type="match status" value="1"/>
</dbReference>
<dbReference type="GO" id="GO:0005789">
    <property type="term" value="C:endoplasmic reticulum membrane"/>
    <property type="evidence" value="ECO:0007669"/>
    <property type="project" value="UniProtKB-SubCell"/>
</dbReference>
<dbReference type="AlphaFoldDB" id="A0A7E4UU76"/>
<reference evidence="15" key="1">
    <citation type="journal article" date="2013" name="Genetics">
        <title>The draft genome and transcriptome of Panagrellus redivivus are shaped by the harsh demands of a free-living lifestyle.</title>
        <authorList>
            <person name="Srinivasan J."/>
            <person name="Dillman A.R."/>
            <person name="Macchietto M.G."/>
            <person name="Heikkinen L."/>
            <person name="Lakso M."/>
            <person name="Fracchia K.M."/>
            <person name="Antoshechkin I."/>
            <person name="Mortazavi A."/>
            <person name="Wong G."/>
            <person name="Sternberg P.W."/>
        </authorList>
    </citation>
    <scope>NUCLEOTIDE SEQUENCE [LARGE SCALE GENOMIC DNA]</scope>
    <source>
        <strain evidence="15">MT8872</strain>
    </source>
</reference>
<name>A0A7E4UU76_PANRE</name>
<dbReference type="Pfam" id="PF03982">
    <property type="entry name" value="DAGAT"/>
    <property type="match status" value="1"/>
</dbReference>
<dbReference type="PANTHER" id="PTHR12317">
    <property type="entry name" value="DIACYLGLYCEROL O-ACYLTRANSFERASE"/>
    <property type="match status" value="1"/>
</dbReference>
<evidence type="ECO:0000256" key="14">
    <source>
        <dbReference type="RuleBase" id="RU367023"/>
    </source>
</evidence>
<evidence type="ECO:0000256" key="2">
    <source>
        <dbReference type="ARBA" id="ARBA00004771"/>
    </source>
</evidence>
<reference evidence="16" key="2">
    <citation type="submission" date="2020-10" db="UniProtKB">
        <authorList>
            <consortium name="WormBaseParasite"/>
        </authorList>
    </citation>
    <scope>IDENTIFICATION</scope>
</reference>
<keyword evidence="8" id="KW-0319">Glycerol metabolism</keyword>
<keyword evidence="6 14" id="KW-0808">Transferase</keyword>
<comment type="subcellular location">
    <subcellularLocation>
        <location evidence="1 14">Endoplasmic reticulum membrane</location>
        <topology evidence="1 14">Multi-pass membrane protein</topology>
    </subcellularLocation>
</comment>
<dbReference type="InterPro" id="IPR007130">
    <property type="entry name" value="DAGAT"/>
</dbReference>
<accession>A0A7E4UU76</accession>
<evidence type="ECO:0000256" key="7">
    <source>
        <dbReference type="ARBA" id="ARBA00022692"/>
    </source>
</evidence>
<evidence type="ECO:0000256" key="11">
    <source>
        <dbReference type="ARBA" id="ARBA00023098"/>
    </source>
</evidence>
<evidence type="ECO:0000256" key="12">
    <source>
        <dbReference type="ARBA" id="ARBA00023136"/>
    </source>
</evidence>
<evidence type="ECO:0000256" key="13">
    <source>
        <dbReference type="ARBA" id="ARBA00023315"/>
    </source>
</evidence>
<evidence type="ECO:0000256" key="10">
    <source>
        <dbReference type="ARBA" id="ARBA00022989"/>
    </source>
</evidence>
<evidence type="ECO:0000256" key="8">
    <source>
        <dbReference type="ARBA" id="ARBA00022798"/>
    </source>
</evidence>
<dbReference type="GO" id="GO:0004144">
    <property type="term" value="F:diacylglycerol O-acyltransferase activity"/>
    <property type="evidence" value="ECO:0007669"/>
    <property type="project" value="TreeGrafter"/>
</dbReference>
<comment type="caution">
    <text evidence="14">Lacks conserved residue(s) required for the propagation of feature annotation.</text>
</comment>
<dbReference type="GO" id="GO:0019432">
    <property type="term" value="P:triglyceride biosynthetic process"/>
    <property type="evidence" value="ECO:0007669"/>
    <property type="project" value="TreeGrafter"/>
</dbReference>
<comment type="pathway">
    <text evidence="2">Glycerolipid metabolism; triacylglycerol biosynthesis.</text>
</comment>
<protein>
    <recommendedName>
        <fullName evidence="14">Acyltransferase</fullName>
        <ecNumber evidence="14">2.3.1.-</ecNumber>
    </recommendedName>
</protein>
<evidence type="ECO:0000256" key="4">
    <source>
        <dbReference type="ARBA" id="ARBA00005420"/>
    </source>
</evidence>
<evidence type="ECO:0000256" key="9">
    <source>
        <dbReference type="ARBA" id="ARBA00022824"/>
    </source>
</evidence>
<keyword evidence="9 14" id="KW-0256">Endoplasmic reticulum</keyword>
<evidence type="ECO:0000313" key="16">
    <source>
        <dbReference type="WBParaSite" id="Pan_g12584.t1"/>
    </source>
</evidence>
<keyword evidence="12 14" id="KW-0472">Membrane</keyword>
<evidence type="ECO:0000256" key="3">
    <source>
        <dbReference type="ARBA" id="ARBA00005189"/>
    </source>
</evidence>
<keyword evidence="11" id="KW-0443">Lipid metabolism</keyword>
<dbReference type="EC" id="2.3.1.-" evidence="14"/>
<dbReference type="CDD" id="cd07987">
    <property type="entry name" value="LPLAT_MGAT-like"/>
    <property type="match status" value="1"/>
</dbReference>
<dbReference type="Proteomes" id="UP000492821">
    <property type="component" value="Unassembled WGS sequence"/>
</dbReference>
<proteinExistence type="inferred from homology"/>
<dbReference type="GO" id="GO:0006071">
    <property type="term" value="P:glycerol metabolic process"/>
    <property type="evidence" value="ECO:0007669"/>
    <property type="project" value="UniProtKB-KW"/>
</dbReference>
<evidence type="ECO:0000256" key="6">
    <source>
        <dbReference type="ARBA" id="ARBA00022679"/>
    </source>
</evidence>
<feature type="transmembrane region" description="Helical" evidence="14">
    <location>
        <begin position="12"/>
        <end position="35"/>
    </location>
</feature>
<dbReference type="PANTHER" id="PTHR12317:SF0">
    <property type="entry name" value="ACYLTRANSFERASE"/>
    <property type="match status" value="1"/>
</dbReference>
<keyword evidence="15" id="KW-1185">Reference proteome</keyword>
<keyword evidence="10 14" id="KW-1133">Transmembrane helix</keyword>
<comment type="similarity">
    <text evidence="4 14">Belongs to the diacylglycerol acyltransferase family.</text>
</comment>
<organism evidence="15 16">
    <name type="scientific">Panagrellus redivivus</name>
    <name type="common">Microworm</name>
    <dbReference type="NCBI Taxonomy" id="6233"/>
    <lineage>
        <taxon>Eukaryota</taxon>
        <taxon>Metazoa</taxon>
        <taxon>Ecdysozoa</taxon>
        <taxon>Nematoda</taxon>
        <taxon>Chromadorea</taxon>
        <taxon>Rhabditida</taxon>
        <taxon>Tylenchina</taxon>
        <taxon>Panagrolaimomorpha</taxon>
        <taxon>Panagrolaimoidea</taxon>
        <taxon>Panagrolaimidae</taxon>
        <taxon>Panagrellus</taxon>
    </lineage>
</organism>
<dbReference type="WBParaSite" id="Pan_g12584.t1">
    <property type="protein sequence ID" value="Pan_g12584.t1"/>
    <property type="gene ID" value="Pan_g12584"/>
</dbReference>